<evidence type="ECO:0000259" key="2">
    <source>
        <dbReference type="Pfam" id="PF03779"/>
    </source>
</evidence>
<dbReference type="EMBL" id="QTUC01000001">
    <property type="protein sequence ID" value="REF37459.1"/>
    <property type="molecule type" value="Genomic_DNA"/>
</dbReference>
<gene>
    <name evidence="3" type="ORF">DFJ64_2903</name>
</gene>
<keyword evidence="1" id="KW-0472">Membrane</keyword>
<dbReference type="InterPro" id="IPR005530">
    <property type="entry name" value="SPW"/>
</dbReference>
<accession>A0A3D9V7L5</accession>
<feature type="transmembrane region" description="Helical" evidence="1">
    <location>
        <begin position="116"/>
        <end position="138"/>
    </location>
</feature>
<evidence type="ECO:0000313" key="4">
    <source>
        <dbReference type="Proteomes" id="UP000256485"/>
    </source>
</evidence>
<evidence type="ECO:0000256" key="1">
    <source>
        <dbReference type="SAM" id="Phobius"/>
    </source>
</evidence>
<dbReference type="OrthoDB" id="3638638at2"/>
<dbReference type="Pfam" id="PF03779">
    <property type="entry name" value="SPW"/>
    <property type="match status" value="1"/>
</dbReference>
<dbReference type="Proteomes" id="UP000256485">
    <property type="component" value="Unassembled WGS sequence"/>
</dbReference>
<reference evidence="3 4" key="1">
    <citation type="submission" date="2018-08" db="EMBL/GenBank/DDBJ databases">
        <title>Sequencing the genomes of 1000 actinobacteria strains.</title>
        <authorList>
            <person name="Klenk H.-P."/>
        </authorList>
    </citation>
    <scope>NUCLEOTIDE SEQUENCE [LARGE SCALE GENOMIC DNA]</scope>
    <source>
        <strain evidence="3 4">DSM 22891</strain>
    </source>
</reference>
<feature type="transmembrane region" description="Helical" evidence="1">
    <location>
        <begin position="90"/>
        <end position="110"/>
    </location>
</feature>
<keyword evidence="1" id="KW-1133">Transmembrane helix</keyword>
<proteinExistence type="predicted"/>
<feature type="transmembrane region" description="Helical" evidence="1">
    <location>
        <begin position="61"/>
        <end position="78"/>
    </location>
</feature>
<dbReference type="RefSeq" id="WP_115850917.1">
    <property type="nucleotide sequence ID" value="NZ_QTUC01000001.1"/>
</dbReference>
<evidence type="ECO:0000313" key="3">
    <source>
        <dbReference type="EMBL" id="REF37459.1"/>
    </source>
</evidence>
<comment type="caution">
    <text evidence="3">The sequence shown here is derived from an EMBL/GenBank/DDBJ whole genome shotgun (WGS) entry which is preliminary data.</text>
</comment>
<feature type="domain" description="SPW repeat-containing integral membrane" evidence="2">
    <location>
        <begin position="34"/>
        <end position="131"/>
    </location>
</feature>
<sequence>MSTEKLRLEEHPDIAELKGRYERIGERPAVQMAAGLTLITGLFVALSPWIVGFAADQPSLAINNLVVGLAAACLALGYASTFRSTHGLSWVVPILGVWTIISPWLVAGTMETTRSIVTNVVAGAVMTLLGLAVLGNVARRG</sequence>
<keyword evidence="1" id="KW-0812">Transmembrane</keyword>
<dbReference type="AlphaFoldDB" id="A0A3D9V7L5"/>
<protein>
    <submittedName>
        <fullName evidence="3">SPW repeat-containing protein</fullName>
    </submittedName>
</protein>
<keyword evidence="4" id="KW-1185">Reference proteome</keyword>
<organism evidence="3 4">
    <name type="scientific">Thermasporomyces composti</name>
    <dbReference type="NCBI Taxonomy" id="696763"/>
    <lineage>
        <taxon>Bacteria</taxon>
        <taxon>Bacillati</taxon>
        <taxon>Actinomycetota</taxon>
        <taxon>Actinomycetes</taxon>
        <taxon>Propionibacteriales</taxon>
        <taxon>Nocardioidaceae</taxon>
        <taxon>Thermasporomyces</taxon>
    </lineage>
</organism>
<name>A0A3D9V7L5_THECX</name>
<feature type="transmembrane region" description="Helical" evidence="1">
    <location>
        <begin position="33"/>
        <end position="55"/>
    </location>
</feature>